<evidence type="ECO:0000256" key="1">
    <source>
        <dbReference type="ARBA" id="ARBA00023002"/>
    </source>
</evidence>
<dbReference type="SUPFAM" id="SSF51905">
    <property type="entry name" value="FAD/NAD(P)-binding domain"/>
    <property type="match status" value="1"/>
</dbReference>
<dbReference type="Pfam" id="PF01494">
    <property type="entry name" value="FAD_binding_3"/>
    <property type="match status" value="1"/>
</dbReference>
<evidence type="ECO:0000256" key="3">
    <source>
        <dbReference type="SAM" id="Phobius"/>
    </source>
</evidence>
<dbReference type="InterPro" id="IPR002938">
    <property type="entry name" value="FAD-bd"/>
</dbReference>
<dbReference type="Proteomes" id="UP000265765">
    <property type="component" value="Chromosome"/>
</dbReference>
<keyword evidence="3" id="KW-0812">Transmembrane</keyword>
<dbReference type="PANTHER" id="PTHR43476">
    <property type="entry name" value="3-(3-HYDROXY-PHENYL)PROPIONATE/3-HYDROXYCINNAMIC ACID HYDROXYLASE"/>
    <property type="match status" value="1"/>
</dbReference>
<dbReference type="KEGG" id="sge:DWG14_05369"/>
<keyword evidence="3" id="KW-0472">Membrane</keyword>
<dbReference type="GO" id="GO:0018659">
    <property type="term" value="F:4-hydroxybenzoate 3-monooxygenase activity"/>
    <property type="evidence" value="ECO:0007669"/>
    <property type="project" value="UniProtKB-EC"/>
</dbReference>
<dbReference type="InterPro" id="IPR050631">
    <property type="entry name" value="PheA/TfdB_FAD_monoxygenase"/>
</dbReference>
<evidence type="ECO:0000313" key="6">
    <source>
        <dbReference type="Proteomes" id="UP000265765"/>
    </source>
</evidence>
<keyword evidence="2" id="KW-0520">NAD</keyword>
<name>A0AAI8PP59_9ACTN</name>
<dbReference type="Gene3D" id="3.30.9.10">
    <property type="entry name" value="D-Amino Acid Oxidase, subunit A, domain 2"/>
    <property type="match status" value="1"/>
</dbReference>
<accession>A0AAI8PP59</accession>
<feature type="domain" description="FAD-binding" evidence="4">
    <location>
        <begin position="33"/>
        <end position="372"/>
    </location>
</feature>
<protein>
    <submittedName>
        <fullName evidence="5">p-hydroxybenzoate hydroxylase</fullName>
        <ecNumber evidence="5">1.14.13.2</ecNumber>
    </submittedName>
</protein>
<evidence type="ECO:0000256" key="2">
    <source>
        <dbReference type="ARBA" id="ARBA00023027"/>
    </source>
</evidence>
<feature type="transmembrane region" description="Helical" evidence="3">
    <location>
        <begin position="34"/>
        <end position="60"/>
    </location>
</feature>
<dbReference type="AlphaFoldDB" id="A0AAI8PP59"/>
<dbReference type="Gene3D" id="3.50.50.60">
    <property type="entry name" value="FAD/NAD(P)-binding domain"/>
    <property type="match status" value="1"/>
</dbReference>
<organism evidence="5 6">
    <name type="scientific">Streptomyces griseorubiginosus</name>
    <dbReference type="NCBI Taxonomy" id="67304"/>
    <lineage>
        <taxon>Bacteria</taxon>
        <taxon>Bacillati</taxon>
        <taxon>Actinomycetota</taxon>
        <taxon>Actinomycetes</taxon>
        <taxon>Kitasatosporales</taxon>
        <taxon>Streptomycetaceae</taxon>
        <taxon>Streptomyces</taxon>
    </lineage>
</organism>
<sequence>MYPPVLHNLLESSRIFKEAGSKVEKRSSMGGATVLIVGAGPAGLVLGNLLLAAGVDCLIVERSSRMHVERRARAGFLAEATVRVLVDNGLGTGLLARGTRHDTCVFRSEQGEFALRYGALGREEAHTVYPQQHLVADLVAEFLRRGGDLRFGTPVSEVGGLDGERPWLLAHREDGTPYRLTGRYVAGCDGRHGVCRRRVPADAARPHRRRHGVSWLALLVGTPPALPAVTYAVHDRGFAGHMARTPSVTRYYLQCEPGTDPASWSEAAIWEELDLRMRTERFGPLRRGPVLERAVVDLESDVLDPMQYGRLFLAGDAAGLISPSAAKGANLAVMAAETLARALTVAVHEDDDEPLARYSATCLPRIWRAQEFSHWMIGLLHAPAGDDEESRFLRALRDSRLENLRTSRAHQHAFADNYVGV</sequence>
<dbReference type="SUPFAM" id="SSF54373">
    <property type="entry name" value="FAD-linked reductases, C-terminal domain"/>
    <property type="match status" value="1"/>
</dbReference>
<dbReference type="PANTHER" id="PTHR43476:SF4">
    <property type="entry name" value="BLR0106 PROTEIN"/>
    <property type="match status" value="1"/>
</dbReference>
<reference evidence="5 6" key="1">
    <citation type="submission" date="2018-09" db="EMBL/GenBank/DDBJ databases">
        <title>Production of Trimethoprim by Streptomyces sp. 3E-1.</title>
        <authorList>
            <person name="Kang H.J."/>
            <person name="Kim S.B."/>
        </authorList>
    </citation>
    <scope>NUCLEOTIDE SEQUENCE [LARGE SCALE GENOMIC DNA]</scope>
    <source>
        <strain evidence="5 6">3E-1</strain>
    </source>
</reference>
<dbReference type="NCBIfam" id="NF006091">
    <property type="entry name" value="PRK08243.1"/>
    <property type="match status" value="1"/>
</dbReference>
<dbReference type="InterPro" id="IPR036188">
    <property type="entry name" value="FAD/NAD-bd_sf"/>
</dbReference>
<dbReference type="EC" id="1.14.13.2" evidence="5"/>
<dbReference type="PRINTS" id="PR00420">
    <property type="entry name" value="RNGMNOXGNASE"/>
</dbReference>
<proteinExistence type="predicted"/>
<dbReference type="GO" id="GO:0071949">
    <property type="term" value="F:FAD binding"/>
    <property type="evidence" value="ECO:0007669"/>
    <property type="project" value="InterPro"/>
</dbReference>
<gene>
    <name evidence="5" type="primary">pobA_4</name>
    <name evidence="5" type="ORF">DWG14_05369</name>
</gene>
<dbReference type="EMBL" id="CP032427">
    <property type="protein sequence ID" value="AYC41088.1"/>
    <property type="molecule type" value="Genomic_DNA"/>
</dbReference>
<evidence type="ECO:0000259" key="4">
    <source>
        <dbReference type="Pfam" id="PF01494"/>
    </source>
</evidence>
<evidence type="ECO:0000313" key="5">
    <source>
        <dbReference type="EMBL" id="AYC41088.1"/>
    </source>
</evidence>
<keyword evidence="3" id="KW-1133">Transmembrane helix</keyword>
<keyword evidence="1 5" id="KW-0560">Oxidoreductase</keyword>